<dbReference type="STRING" id="744872.Spica_2214"/>
<evidence type="ECO:0000313" key="11">
    <source>
        <dbReference type="EMBL" id="AEJ20332.1"/>
    </source>
</evidence>
<keyword evidence="6" id="KW-0238">DNA-binding</keyword>
<dbReference type="EMBL" id="CP002868">
    <property type="protein sequence ID" value="AEJ20332.1"/>
    <property type="molecule type" value="Genomic_DNA"/>
</dbReference>
<dbReference type="GO" id="GO:0043565">
    <property type="term" value="F:sequence-specific DNA binding"/>
    <property type="evidence" value="ECO:0007669"/>
    <property type="project" value="InterPro"/>
</dbReference>
<name>F8F260_GRAC1</name>
<dbReference type="GO" id="GO:0005737">
    <property type="term" value="C:cytoplasm"/>
    <property type="evidence" value="ECO:0007669"/>
    <property type="project" value="UniProtKB-SubCell"/>
</dbReference>
<dbReference type="InterPro" id="IPR009057">
    <property type="entry name" value="Homeodomain-like_sf"/>
</dbReference>
<protein>
    <submittedName>
        <fullName evidence="11">Two component transcriptional regulator, AraC family</fullName>
    </submittedName>
</protein>
<dbReference type="SMART" id="SM00448">
    <property type="entry name" value="REC"/>
    <property type="match status" value="1"/>
</dbReference>
<keyword evidence="12" id="KW-1185">Reference proteome</keyword>
<dbReference type="InterPro" id="IPR011006">
    <property type="entry name" value="CheY-like_superfamily"/>
</dbReference>
<dbReference type="eggNOG" id="COG2169">
    <property type="taxonomic scope" value="Bacteria"/>
</dbReference>
<dbReference type="HOGENOM" id="CLU_000445_5_0_12"/>
<dbReference type="PROSITE" id="PS50110">
    <property type="entry name" value="RESPONSE_REGULATORY"/>
    <property type="match status" value="1"/>
</dbReference>
<evidence type="ECO:0000256" key="5">
    <source>
        <dbReference type="ARBA" id="ARBA00023015"/>
    </source>
</evidence>
<reference evidence="12" key="1">
    <citation type="journal article" date="2013" name="Stand. Genomic Sci.">
        <title>Genome sequence of the thermophilic fresh-water bacterium Spirochaeta caldaria type strain (H1(T)), reclassification of Spirochaeta caldaria, Spirochaeta stenostrepta, and Spirochaeta zuelzerae in the genus Treponema as Treponema caldaria comb. nov., Treponema stenostrepta comb. nov., and Treponema zuelzerae comb. nov., and emendation of the genus Treponema.</title>
        <authorList>
            <person name="Abt B."/>
            <person name="Goker M."/>
            <person name="Scheuner C."/>
            <person name="Han C."/>
            <person name="Lu M."/>
            <person name="Misra M."/>
            <person name="Lapidus A."/>
            <person name="Nolan M."/>
            <person name="Lucas S."/>
            <person name="Hammon N."/>
            <person name="Deshpande S."/>
            <person name="Cheng J.F."/>
            <person name="Tapia R."/>
            <person name="Goodwin L.A."/>
            <person name="Pitluck S."/>
            <person name="Liolios K."/>
            <person name="Pagani I."/>
            <person name="Ivanova N."/>
            <person name="Mavromatis K."/>
            <person name="Mikhailova N."/>
            <person name="Huntemann M."/>
            <person name="Pati A."/>
            <person name="Chen A."/>
            <person name="Palaniappan K."/>
            <person name="Land M."/>
            <person name="Hauser L."/>
            <person name="Jeffries C.D."/>
            <person name="Rohde M."/>
            <person name="Spring S."/>
            <person name="Gronow S."/>
            <person name="Detter J.C."/>
            <person name="Bristow J."/>
            <person name="Eisen J.A."/>
            <person name="Markowitz V."/>
            <person name="Hugenholtz P."/>
            <person name="Kyrpides N.C."/>
            <person name="Woyke T."/>
            <person name="Klenk H.P."/>
        </authorList>
    </citation>
    <scope>NUCLEOTIDE SEQUENCE</scope>
    <source>
        <strain evidence="12">ATCC 51460 / DSM 7334 / H1</strain>
    </source>
</reference>
<dbReference type="InterPro" id="IPR001789">
    <property type="entry name" value="Sig_transdc_resp-reg_receiver"/>
</dbReference>
<dbReference type="GO" id="GO:0000160">
    <property type="term" value="P:phosphorelay signal transduction system"/>
    <property type="evidence" value="ECO:0007669"/>
    <property type="project" value="UniProtKB-KW"/>
</dbReference>
<comment type="subcellular location">
    <subcellularLocation>
        <location evidence="1">Cytoplasm</location>
    </subcellularLocation>
</comment>
<dbReference type="InterPro" id="IPR018062">
    <property type="entry name" value="HTH_AraC-typ_CS"/>
</dbReference>
<proteinExistence type="predicted"/>
<feature type="domain" description="HTH araC/xylS-type" evidence="9">
    <location>
        <begin position="301"/>
        <end position="400"/>
    </location>
</feature>
<dbReference type="RefSeq" id="WP_013969614.1">
    <property type="nucleotide sequence ID" value="NC_015732.1"/>
</dbReference>
<dbReference type="PROSITE" id="PS01124">
    <property type="entry name" value="HTH_ARAC_FAMILY_2"/>
    <property type="match status" value="1"/>
</dbReference>
<dbReference type="SUPFAM" id="SSF52172">
    <property type="entry name" value="CheY-like"/>
    <property type="match status" value="1"/>
</dbReference>
<dbReference type="Proteomes" id="UP000000503">
    <property type="component" value="Chromosome"/>
</dbReference>
<dbReference type="KEGG" id="scd:Spica_2214"/>
<keyword evidence="4" id="KW-0902">Two-component regulatory system</keyword>
<dbReference type="InterPro" id="IPR020449">
    <property type="entry name" value="Tscrpt_reg_AraC-type_HTH"/>
</dbReference>
<feature type="domain" description="Response regulatory" evidence="10">
    <location>
        <begin position="3"/>
        <end position="120"/>
    </location>
</feature>
<dbReference type="Pfam" id="PF00072">
    <property type="entry name" value="Response_reg"/>
    <property type="match status" value="1"/>
</dbReference>
<dbReference type="Pfam" id="PF12833">
    <property type="entry name" value="HTH_18"/>
    <property type="match status" value="1"/>
</dbReference>
<dbReference type="GO" id="GO:0003700">
    <property type="term" value="F:DNA-binding transcription factor activity"/>
    <property type="evidence" value="ECO:0007669"/>
    <property type="project" value="InterPro"/>
</dbReference>
<evidence type="ECO:0000313" key="12">
    <source>
        <dbReference type="Proteomes" id="UP000000503"/>
    </source>
</evidence>
<dbReference type="SUPFAM" id="SSF46689">
    <property type="entry name" value="Homeodomain-like"/>
    <property type="match status" value="1"/>
</dbReference>
<keyword evidence="2" id="KW-0963">Cytoplasm</keyword>
<feature type="modified residue" description="4-aspartylphosphate" evidence="8">
    <location>
        <position position="55"/>
    </location>
</feature>
<evidence type="ECO:0000256" key="2">
    <source>
        <dbReference type="ARBA" id="ARBA00022490"/>
    </source>
</evidence>
<organism evidence="11 12">
    <name type="scientific">Gracilinema caldarium (strain ATCC 51460 / DSM 7334 / H1)</name>
    <name type="common">Treponema caldarium</name>
    <dbReference type="NCBI Taxonomy" id="744872"/>
    <lineage>
        <taxon>Bacteria</taxon>
        <taxon>Pseudomonadati</taxon>
        <taxon>Spirochaetota</taxon>
        <taxon>Spirochaetia</taxon>
        <taxon>Spirochaetales</taxon>
        <taxon>Breznakiellaceae</taxon>
        <taxon>Gracilinema</taxon>
    </lineage>
</organism>
<evidence type="ECO:0000256" key="1">
    <source>
        <dbReference type="ARBA" id="ARBA00004496"/>
    </source>
</evidence>
<gene>
    <name evidence="11" type="ordered locus">Spica_2214</name>
</gene>
<dbReference type="PROSITE" id="PS00041">
    <property type="entry name" value="HTH_ARAC_FAMILY_1"/>
    <property type="match status" value="1"/>
</dbReference>
<dbReference type="OrthoDB" id="9794370at2"/>
<dbReference type="Gene3D" id="1.10.10.60">
    <property type="entry name" value="Homeodomain-like"/>
    <property type="match status" value="2"/>
</dbReference>
<dbReference type="CDD" id="cd17536">
    <property type="entry name" value="REC_YesN-like"/>
    <property type="match status" value="1"/>
</dbReference>
<sequence>MWKVLIADDEPKIRRGIRSVLERLDSEIEVVAEAGDGEAALALAEETIPDILFIDIRMPFLNGLELIEKLSGLPHDWIIIIVSGHDEFEYARKAVSLKVFEYLLKPVQEAEIKRTLEHAKNELALRRETNRYINWAREKITEHRSTLQEQFILEWLSSSLSKTDIEDCSKFLGLTLPEKAVVLAIRLEEKVLSVGSLQAGYRTILIYSVQSIIQEQLGKDIICVIDRDDTIITLYPGDLQVLQNKILGIEAAIEATTHQHPIIAVVPSGNYRKEGHRTIQESYEEALSELTKKGNYQTFVLLAQGYIEKNYQYPDLSLEETASELEISPGYLSRLLKQATGYSFVEYVSRVRIQHALQLLTDPAIKIYEIAEKVGYRSQHYFSRAFKQILGISPIEYRKGGSLP</sequence>
<evidence type="ECO:0000259" key="10">
    <source>
        <dbReference type="PROSITE" id="PS50110"/>
    </source>
</evidence>
<dbReference type="InterPro" id="IPR051552">
    <property type="entry name" value="HptR"/>
</dbReference>
<accession>F8F260</accession>
<dbReference type="InterPro" id="IPR018060">
    <property type="entry name" value="HTH_AraC"/>
</dbReference>
<evidence type="ECO:0000256" key="4">
    <source>
        <dbReference type="ARBA" id="ARBA00023012"/>
    </source>
</evidence>
<dbReference type="PANTHER" id="PTHR42713">
    <property type="entry name" value="HISTIDINE KINASE-RELATED"/>
    <property type="match status" value="1"/>
</dbReference>
<evidence type="ECO:0000256" key="3">
    <source>
        <dbReference type="ARBA" id="ARBA00022553"/>
    </source>
</evidence>
<evidence type="ECO:0000259" key="9">
    <source>
        <dbReference type="PROSITE" id="PS01124"/>
    </source>
</evidence>
<dbReference type="PRINTS" id="PR00032">
    <property type="entry name" value="HTHARAC"/>
</dbReference>
<dbReference type="AlphaFoldDB" id="F8F260"/>
<dbReference type="SMART" id="SM00342">
    <property type="entry name" value="HTH_ARAC"/>
    <property type="match status" value="1"/>
</dbReference>
<dbReference type="PANTHER" id="PTHR42713:SF3">
    <property type="entry name" value="TRANSCRIPTIONAL REGULATORY PROTEIN HPTR"/>
    <property type="match status" value="1"/>
</dbReference>
<dbReference type="eggNOG" id="COG4753">
    <property type="taxonomic scope" value="Bacteria"/>
</dbReference>
<evidence type="ECO:0000256" key="7">
    <source>
        <dbReference type="ARBA" id="ARBA00023163"/>
    </source>
</evidence>
<evidence type="ECO:0000256" key="8">
    <source>
        <dbReference type="PROSITE-ProRule" id="PRU00169"/>
    </source>
</evidence>
<keyword evidence="5" id="KW-0805">Transcription regulation</keyword>
<keyword evidence="3 8" id="KW-0597">Phosphoprotein</keyword>
<evidence type="ECO:0000256" key="6">
    <source>
        <dbReference type="ARBA" id="ARBA00023125"/>
    </source>
</evidence>
<dbReference type="Gene3D" id="3.40.50.2300">
    <property type="match status" value="1"/>
</dbReference>
<keyword evidence="7" id="KW-0804">Transcription</keyword>